<proteinExistence type="predicted"/>
<dbReference type="InterPro" id="IPR027417">
    <property type="entry name" value="P-loop_NTPase"/>
</dbReference>
<sequence length="60" mass="6462">MDIRGVIAGLAQKPANCHVILAGSGALPELIEIAALVPEMELIKRPFRQQGVRAHPGMEF</sequence>
<dbReference type="EMBL" id="ASZQ01000160">
    <property type="protein sequence ID" value="EPF22875.1"/>
    <property type="molecule type" value="Genomic_DNA"/>
</dbReference>
<accession>S3JCM5</accession>
<reference evidence="1 2" key="1">
    <citation type="journal article" date="2013" name="Genome Announc.">
        <title>Draft Genome Sequence of the Brazilian Toxic Bloom-Forming Cyanobacterium Microcystis aeruginosa Strain SPC777.</title>
        <authorList>
            <person name="Fiore M.F."/>
            <person name="Alvarenga D.O."/>
            <person name="Varani A.M."/>
            <person name="Hoff-Risseti C."/>
            <person name="Crespim E."/>
            <person name="Ramos R.T."/>
            <person name="Silva A."/>
            <person name="Schaker P.D."/>
            <person name="Heck K."/>
            <person name="Rigonato J."/>
            <person name="Schneider M.P."/>
        </authorList>
    </citation>
    <scope>NUCLEOTIDE SEQUENCE [LARGE SCALE GENOMIC DNA]</scope>
    <source>
        <strain evidence="2">SPC 777</strain>
    </source>
</reference>
<organism evidence="1 2">
    <name type="scientific">Microcystis aeruginosa SPC777</name>
    <dbReference type="NCBI Taxonomy" id="482300"/>
    <lineage>
        <taxon>Bacteria</taxon>
        <taxon>Bacillati</taxon>
        <taxon>Cyanobacteriota</taxon>
        <taxon>Cyanophyceae</taxon>
        <taxon>Oscillatoriophycideae</taxon>
        <taxon>Chroococcales</taxon>
        <taxon>Microcystaceae</taxon>
        <taxon>Microcystis</taxon>
    </lineage>
</organism>
<dbReference type="Proteomes" id="UP000014617">
    <property type="component" value="Unassembled WGS sequence"/>
</dbReference>
<keyword evidence="1" id="KW-0808">Transferase</keyword>
<dbReference type="GO" id="GO:0008817">
    <property type="term" value="F:corrinoid adenosyltransferase activity"/>
    <property type="evidence" value="ECO:0007669"/>
    <property type="project" value="UniProtKB-EC"/>
</dbReference>
<dbReference type="EC" id="2.5.1.17" evidence="1"/>
<protein>
    <submittedName>
        <fullName evidence="1">Cob(I)yrinic acid a,c-diamide adenosyltransferase</fullName>
        <ecNumber evidence="1">2.5.1.17</ecNumber>
    </submittedName>
</protein>
<dbReference type="AlphaFoldDB" id="S3JCM5"/>
<dbReference type="PANTHER" id="PTHR46638">
    <property type="entry name" value="CORRINOID ADENOSYLTRANSFERASE"/>
    <property type="match status" value="1"/>
</dbReference>
<dbReference type="SUPFAM" id="SSF52540">
    <property type="entry name" value="P-loop containing nucleoside triphosphate hydrolases"/>
    <property type="match status" value="1"/>
</dbReference>
<dbReference type="PANTHER" id="PTHR46638:SF1">
    <property type="entry name" value="CORRINOID ADENOSYLTRANSFERASE"/>
    <property type="match status" value="1"/>
</dbReference>
<dbReference type="Pfam" id="PF02572">
    <property type="entry name" value="CobA_CobO_BtuR"/>
    <property type="match status" value="1"/>
</dbReference>
<evidence type="ECO:0000313" key="1">
    <source>
        <dbReference type="EMBL" id="EPF22875.1"/>
    </source>
</evidence>
<dbReference type="GO" id="GO:0009236">
    <property type="term" value="P:cobalamin biosynthetic process"/>
    <property type="evidence" value="ECO:0007669"/>
    <property type="project" value="InterPro"/>
</dbReference>
<gene>
    <name evidence="1" type="ORF">MAESPC_01370</name>
</gene>
<dbReference type="InterPro" id="IPR003724">
    <property type="entry name" value="CblAdoTrfase_CobA"/>
</dbReference>
<comment type="caution">
    <text evidence="1">The sequence shown here is derived from an EMBL/GenBank/DDBJ whole genome shotgun (WGS) entry which is preliminary data.</text>
</comment>
<dbReference type="Gene3D" id="3.40.50.300">
    <property type="entry name" value="P-loop containing nucleotide triphosphate hydrolases"/>
    <property type="match status" value="1"/>
</dbReference>
<evidence type="ECO:0000313" key="2">
    <source>
        <dbReference type="Proteomes" id="UP000014617"/>
    </source>
</evidence>
<name>S3JCM5_MICAE</name>
<dbReference type="GO" id="GO:0005524">
    <property type="term" value="F:ATP binding"/>
    <property type="evidence" value="ECO:0007669"/>
    <property type="project" value="InterPro"/>
</dbReference>